<sequence>MDILYLLIPLSVLLVLLIVGVFGWAINNGQLEDLEREGNRILEDVDGFDEHQVPPPGDGKESPSSN</sequence>
<organism evidence="3 4">
    <name type="scientific">Roseateles albus</name>
    <dbReference type="NCBI Taxonomy" id="2987525"/>
    <lineage>
        <taxon>Bacteria</taxon>
        <taxon>Pseudomonadati</taxon>
        <taxon>Pseudomonadota</taxon>
        <taxon>Betaproteobacteria</taxon>
        <taxon>Burkholderiales</taxon>
        <taxon>Sphaerotilaceae</taxon>
        <taxon>Roseateles</taxon>
    </lineage>
</organism>
<keyword evidence="2" id="KW-0812">Transmembrane</keyword>
<dbReference type="Pfam" id="PF03597">
    <property type="entry name" value="FixS"/>
    <property type="match status" value="1"/>
</dbReference>
<dbReference type="PANTHER" id="PTHR41532:SF1">
    <property type="entry name" value="FIXS PROTEIN"/>
    <property type="match status" value="1"/>
</dbReference>
<keyword evidence="4" id="KW-1185">Reference proteome</keyword>
<reference evidence="3 4" key="1">
    <citation type="submission" date="2022-10" db="EMBL/GenBank/DDBJ databases">
        <title>Paucibacter sp. hw1 Genome sequencing.</title>
        <authorList>
            <person name="Park S."/>
        </authorList>
    </citation>
    <scope>NUCLEOTIDE SEQUENCE [LARGE SCALE GENOMIC DNA]</scope>
    <source>
        <strain evidence="4">hw1</strain>
    </source>
</reference>
<name>A0ABT5KBE7_9BURK</name>
<evidence type="ECO:0000256" key="1">
    <source>
        <dbReference type="SAM" id="MobiDB-lite"/>
    </source>
</evidence>
<comment type="caution">
    <text evidence="3">The sequence shown here is derived from an EMBL/GenBank/DDBJ whole genome shotgun (WGS) entry which is preliminary data.</text>
</comment>
<keyword evidence="2" id="KW-0472">Membrane</keyword>
<dbReference type="NCBIfam" id="TIGR00847">
    <property type="entry name" value="ccoS"/>
    <property type="match status" value="1"/>
</dbReference>
<dbReference type="EMBL" id="JAQQXT010000002">
    <property type="protein sequence ID" value="MDC8770899.1"/>
    <property type="molecule type" value="Genomic_DNA"/>
</dbReference>
<evidence type="ECO:0000256" key="2">
    <source>
        <dbReference type="SAM" id="Phobius"/>
    </source>
</evidence>
<evidence type="ECO:0000313" key="3">
    <source>
        <dbReference type="EMBL" id="MDC8770899.1"/>
    </source>
</evidence>
<feature type="transmembrane region" description="Helical" evidence="2">
    <location>
        <begin position="6"/>
        <end position="26"/>
    </location>
</feature>
<proteinExistence type="predicted"/>
<keyword evidence="2" id="KW-1133">Transmembrane helix</keyword>
<gene>
    <name evidence="3" type="primary">ccoS</name>
    <name evidence="3" type="ORF">PRZ03_04890</name>
</gene>
<accession>A0ABT5KBE7</accession>
<dbReference type="RefSeq" id="WP_263532078.1">
    <property type="nucleotide sequence ID" value="NZ_JAQQXT010000002.1"/>
</dbReference>
<dbReference type="PANTHER" id="PTHR41532">
    <property type="entry name" value="FIXS PROTEIN"/>
    <property type="match status" value="1"/>
</dbReference>
<evidence type="ECO:0000313" key="4">
    <source>
        <dbReference type="Proteomes" id="UP001221189"/>
    </source>
</evidence>
<protein>
    <submittedName>
        <fullName evidence="3">Cbb3-type cytochrome oxidase assembly protein CcoS</fullName>
    </submittedName>
</protein>
<feature type="region of interest" description="Disordered" evidence="1">
    <location>
        <begin position="45"/>
        <end position="66"/>
    </location>
</feature>
<dbReference type="InterPro" id="IPR004714">
    <property type="entry name" value="Cyt_oxidase_maturation_cbb3"/>
</dbReference>
<dbReference type="Proteomes" id="UP001221189">
    <property type="component" value="Unassembled WGS sequence"/>
</dbReference>